<dbReference type="PROSITE" id="PS50893">
    <property type="entry name" value="ABC_TRANSPORTER_2"/>
    <property type="match status" value="1"/>
</dbReference>
<dbReference type="InterPro" id="IPR027417">
    <property type="entry name" value="P-loop_NTPase"/>
</dbReference>
<sequence>MSQYPSSTRSNGTTESRTNAPAVRVETLQKIYRSDSGSVEAVHSVDLEIESGTAVGLLGPNGAGKTTTIKSLLGLIVPTNGRVAIHGKDVHDSPAETYNRVGAVLEGARNTYWRLTVRENLEFFSALAGQSSSEAKERQAALLEQFSLEDKAEQTVKNLSRGEKQKVSIACTLARDVDVIFLDEPTLGLDVESTLDLRRELRTMVNEQGTTLLVSSHDMDVIEHICDRVVIMNDGEIIADDTVENLFDVFDTQQYEITVDDPFPPAVRETVIDEYHATNFNQREEATRFTVKVIGDEFYDFVNTLQAADVSVDTVTAVEPDLEEIFLRVTDDQTTVDQESELEDGEDR</sequence>
<protein>
    <submittedName>
        <fullName evidence="7">ABC transporter ATP-binding protein</fullName>
    </submittedName>
</protein>
<evidence type="ECO:0000313" key="7">
    <source>
        <dbReference type="EMBL" id="MBV0901045.1"/>
    </source>
</evidence>
<feature type="compositionally biased region" description="Polar residues" evidence="5">
    <location>
        <begin position="1"/>
        <end position="19"/>
    </location>
</feature>
<dbReference type="GO" id="GO:0016887">
    <property type="term" value="F:ATP hydrolysis activity"/>
    <property type="evidence" value="ECO:0007669"/>
    <property type="project" value="InterPro"/>
</dbReference>
<keyword evidence="2" id="KW-0813">Transport</keyword>
<dbReference type="InterPro" id="IPR003439">
    <property type="entry name" value="ABC_transporter-like_ATP-bd"/>
</dbReference>
<dbReference type="PANTHER" id="PTHR42711">
    <property type="entry name" value="ABC TRANSPORTER ATP-BINDING PROTEIN"/>
    <property type="match status" value="1"/>
</dbReference>
<gene>
    <name evidence="7" type="ORF">KTS37_04505</name>
</gene>
<comment type="similarity">
    <text evidence="1">Belongs to the ABC transporter superfamily.</text>
</comment>
<organism evidence="7 8">
    <name type="scientific">Haloarcula salina</name>
    <dbReference type="NCBI Taxonomy" id="1429914"/>
    <lineage>
        <taxon>Archaea</taxon>
        <taxon>Methanobacteriati</taxon>
        <taxon>Methanobacteriota</taxon>
        <taxon>Stenosarchaea group</taxon>
        <taxon>Halobacteria</taxon>
        <taxon>Halobacteriales</taxon>
        <taxon>Haloarculaceae</taxon>
        <taxon>Haloarcula</taxon>
    </lineage>
</organism>
<evidence type="ECO:0000313" key="8">
    <source>
        <dbReference type="Proteomes" id="UP001166304"/>
    </source>
</evidence>
<accession>A0AA41KBE7</accession>
<evidence type="ECO:0000256" key="3">
    <source>
        <dbReference type="ARBA" id="ARBA00022741"/>
    </source>
</evidence>
<dbReference type="PANTHER" id="PTHR42711:SF5">
    <property type="entry name" value="ABC TRANSPORTER ATP-BINDING PROTEIN NATA"/>
    <property type="match status" value="1"/>
</dbReference>
<proteinExistence type="inferred from homology"/>
<dbReference type="InterPro" id="IPR003593">
    <property type="entry name" value="AAA+_ATPase"/>
</dbReference>
<evidence type="ECO:0000259" key="6">
    <source>
        <dbReference type="PROSITE" id="PS50893"/>
    </source>
</evidence>
<keyword evidence="3" id="KW-0547">Nucleotide-binding</keyword>
<dbReference type="EMBL" id="JAHQXE010000001">
    <property type="protein sequence ID" value="MBV0901045.1"/>
    <property type="molecule type" value="Genomic_DNA"/>
</dbReference>
<evidence type="ECO:0000256" key="1">
    <source>
        <dbReference type="ARBA" id="ARBA00005417"/>
    </source>
</evidence>
<dbReference type="CDD" id="cd03230">
    <property type="entry name" value="ABC_DR_subfamily_A"/>
    <property type="match status" value="1"/>
</dbReference>
<evidence type="ECO:0000256" key="4">
    <source>
        <dbReference type="ARBA" id="ARBA00022840"/>
    </source>
</evidence>
<dbReference type="GO" id="GO:0005524">
    <property type="term" value="F:ATP binding"/>
    <property type="evidence" value="ECO:0007669"/>
    <property type="project" value="UniProtKB-KW"/>
</dbReference>
<dbReference type="InterPro" id="IPR050763">
    <property type="entry name" value="ABC_transporter_ATP-binding"/>
</dbReference>
<dbReference type="Proteomes" id="UP001166304">
    <property type="component" value="Unassembled WGS sequence"/>
</dbReference>
<name>A0AA41KBE7_9EURY</name>
<feature type="region of interest" description="Disordered" evidence="5">
    <location>
        <begin position="1"/>
        <end position="22"/>
    </location>
</feature>
<dbReference type="SUPFAM" id="SSF52540">
    <property type="entry name" value="P-loop containing nucleoside triphosphate hydrolases"/>
    <property type="match status" value="1"/>
</dbReference>
<keyword evidence="8" id="KW-1185">Reference proteome</keyword>
<feature type="domain" description="ABC transporter" evidence="6">
    <location>
        <begin position="23"/>
        <end position="259"/>
    </location>
</feature>
<dbReference type="Gene3D" id="3.40.50.300">
    <property type="entry name" value="P-loop containing nucleotide triphosphate hydrolases"/>
    <property type="match status" value="1"/>
</dbReference>
<keyword evidence="4 7" id="KW-0067">ATP-binding</keyword>
<evidence type="ECO:0000256" key="5">
    <source>
        <dbReference type="SAM" id="MobiDB-lite"/>
    </source>
</evidence>
<evidence type="ECO:0000256" key="2">
    <source>
        <dbReference type="ARBA" id="ARBA00022448"/>
    </source>
</evidence>
<dbReference type="RefSeq" id="WP_162411688.1">
    <property type="nucleotide sequence ID" value="NZ_JAHQXE010000001.1"/>
</dbReference>
<reference evidence="7" key="1">
    <citation type="submission" date="2021-06" db="EMBL/GenBank/DDBJ databases">
        <title>New haloarchaea isolates fom saline soil.</title>
        <authorList>
            <person name="Duran-Viseras A."/>
            <person name="Sanchez-Porro C.S."/>
            <person name="Ventosa A."/>
        </authorList>
    </citation>
    <scope>NUCLEOTIDE SEQUENCE</scope>
    <source>
        <strain evidence="7">JCM 18369</strain>
    </source>
</reference>
<comment type="caution">
    <text evidence="7">The sequence shown here is derived from an EMBL/GenBank/DDBJ whole genome shotgun (WGS) entry which is preliminary data.</text>
</comment>
<dbReference type="SMART" id="SM00382">
    <property type="entry name" value="AAA"/>
    <property type="match status" value="1"/>
</dbReference>
<dbReference type="AlphaFoldDB" id="A0AA41KBE7"/>
<dbReference type="Pfam" id="PF00005">
    <property type="entry name" value="ABC_tran"/>
    <property type="match status" value="1"/>
</dbReference>